<feature type="domain" description="Methyltransferase FkbM" evidence="1">
    <location>
        <begin position="159"/>
        <end position="323"/>
    </location>
</feature>
<dbReference type="InterPro" id="IPR029063">
    <property type="entry name" value="SAM-dependent_MTases_sf"/>
</dbReference>
<reference evidence="2 3" key="1">
    <citation type="submission" date="2024-02" db="EMBL/GenBank/DDBJ databases">
        <title>Chromosome-scale genome assembly of the rough periwinkle Littorina saxatilis.</title>
        <authorList>
            <person name="De Jode A."/>
            <person name="Faria R."/>
            <person name="Formenti G."/>
            <person name="Sims Y."/>
            <person name="Smith T.P."/>
            <person name="Tracey A."/>
            <person name="Wood J.M.D."/>
            <person name="Zagrodzka Z.B."/>
            <person name="Johannesson K."/>
            <person name="Butlin R.K."/>
            <person name="Leder E.H."/>
        </authorList>
    </citation>
    <scope>NUCLEOTIDE SEQUENCE [LARGE SCALE GENOMIC DNA]</scope>
    <source>
        <strain evidence="2">Snail1</strain>
        <tissue evidence="2">Muscle</tissue>
    </source>
</reference>
<dbReference type="InterPro" id="IPR006342">
    <property type="entry name" value="FkbM_mtfrase"/>
</dbReference>
<evidence type="ECO:0000313" key="3">
    <source>
        <dbReference type="Proteomes" id="UP001374579"/>
    </source>
</evidence>
<dbReference type="NCBIfam" id="TIGR01444">
    <property type="entry name" value="fkbM_fam"/>
    <property type="match status" value="1"/>
</dbReference>
<dbReference type="AlphaFoldDB" id="A0AAN9BUB6"/>
<evidence type="ECO:0000313" key="2">
    <source>
        <dbReference type="EMBL" id="KAK7111672.1"/>
    </source>
</evidence>
<dbReference type="PANTHER" id="PTHR34203">
    <property type="entry name" value="METHYLTRANSFERASE, FKBM FAMILY PROTEIN"/>
    <property type="match status" value="1"/>
</dbReference>
<name>A0AAN9BUB6_9CAEN</name>
<gene>
    <name evidence="2" type="ORF">V1264_011267</name>
</gene>
<proteinExistence type="predicted"/>
<dbReference type="PANTHER" id="PTHR34203:SF15">
    <property type="entry name" value="SLL1173 PROTEIN"/>
    <property type="match status" value="1"/>
</dbReference>
<protein>
    <recommendedName>
        <fullName evidence="1">Methyltransferase FkbM domain-containing protein</fullName>
    </recommendedName>
</protein>
<dbReference type="Gene3D" id="3.40.50.150">
    <property type="entry name" value="Vaccinia Virus protein VP39"/>
    <property type="match status" value="1"/>
</dbReference>
<dbReference type="EMBL" id="JBAMIC010000002">
    <property type="protein sequence ID" value="KAK7111672.1"/>
    <property type="molecule type" value="Genomic_DNA"/>
</dbReference>
<dbReference type="SUPFAM" id="SSF53335">
    <property type="entry name" value="S-adenosyl-L-methionine-dependent methyltransferases"/>
    <property type="match status" value="1"/>
</dbReference>
<dbReference type="Proteomes" id="UP001374579">
    <property type="component" value="Unassembled WGS sequence"/>
</dbReference>
<comment type="caution">
    <text evidence="2">The sequence shown here is derived from an EMBL/GenBank/DDBJ whole genome shotgun (WGS) entry which is preliminary data.</text>
</comment>
<evidence type="ECO:0000259" key="1">
    <source>
        <dbReference type="Pfam" id="PF05050"/>
    </source>
</evidence>
<dbReference type="Pfam" id="PF05050">
    <property type="entry name" value="Methyltransf_21"/>
    <property type="match status" value="1"/>
</dbReference>
<dbReference type="InterPro" id="IPR052514">
    <property type="entry name" value="SAM-dependent_MTase"/>
</dbReference>
<keyword evidence="3" id="KW-1185">Reference proteome</keyword>
<accession>A0AAN9BUB6</accession>
<sequence length="362" mass="40767">MHARAPVAGGRFPRYLKKGAVVSVLLLVLLLRSKVLRSKEAYGLETQKAFSHLFLSPGAIEDPQGKLGQRKLFHVPAKHLYLPAFFNLVDLEPSSLDHEDDDINCTLTSTTPKFHICVYPNEEDIYISAALTSQGVWEPYITRVLQLALTRFPEAVVIDVGANIGYYTLLTAAMGHQVVAVEPSQDNVRRLRRGAQLNGAIDKVYVLQNALSRTHRNVSLVQNASNKGGIKVVEDRGRDHTVQTVVLDDLLHLIHTNTAIIKIDIEGYECQGMAGSAKLLRSVYVPYILMEWQQMYKHRHVRSTACPTKIMQQMTDYLVRLGYHAHEVRTGMALNPYRSTSAWQIGDVYWRHDQQPPLIPPL</sequence>
<organism evidence="2 3">
    <name type="scientific">Littorina saxatilis</name>
    <dbReference type="NCBI Taxonomy" id="31220"/>
    <lineage>
        <taxon>Eukaryota</taxon>
        <taxon>Metazoa</taxon>
        <taxon>Spiralia</taxon>
        <taxon>Lophotrochozoa</taxon>
        <taxon>Mollusca</taxon>
        <taxon>Gastropoda</taxon>
        <taxon>Caenogastropoda</taxon>
        <taxon>Littorinimorpha</taxon>
        <taxon>Littorinoidea</taxon>
        <taxon>Littorinidae</taxon>
        <taxon>Littorina</taxon>
    </lineage>
</organism>